<evidence type="ECO:0000313" key="2">
    <source>
        <dbReference type="Proteomes" id="UP000182510"/>
    </source>
</evidence>
<evidence type="ECO:0008006" key="3">
    <source>
        <dbReference type="Google" id="ProtNLM"/>
    </source>
</evidence>
<dbReference type="AlphaFoldDB" id="A0A1L3J8I8"/>
<dbReference type="KEGG" id="grl:LPB144_08375"/>
<reference evidence="1 2" key="1">
    <citation type="submission" date="2016-11" db="EMBL/GenBank/DDBJ databases">
        <title>Gramella sp. LPB0144 isolated from marine environment.</title>
        <authorList>
            <person name="Kim E."/>
            <person name="Yi H."/>
        </authorList>
    </citation>
    <scope>NUCLEOTIDE SEQUENCE [LARGE SCALE GENOMIC DNA]</scope>
    <source>
        <strain evidence="1 2">LPB0144</strain>
    </source>
</reference>
<gene>
    <name evidence="1" type="ORF">LPB144_08375</name>
</gene>
<proteinExistence type="predicted"/>
<evidence type="ECO:0000313" key="1">
    <source>
        <dbReference type="EMBL" id="APG61430.1"/>
    </source>
</evidence>
<dbReference type="Gene3D" id="2.40.160.130">
    <property type="entry name" value="Capsule assembly protein Wzi"/>
    <property type="match status" value="1"/>
</dbReference>
<organism evidence="1 2">
    <name type="scientific">Christiangramia salexigens</name>
    <dbReference type="NCBI Taxonomy" id="1913577"/>
    <lineage>
        <taxon>Bacteria</taxon>
        <taxon>Pseudomonadati</taxon>
        <taxon>Bacteroidota</taxon>
        <taxon>Flavobacteriia</taxon>
        <taxon>Flavobacteriales</taxon>
        <taxon>Flavobacteriaceae</taxon>
        <taxon>Christiangramia</taxon>
    </lineage>
</organism>
<protein>
    <recommendedName>
        <fullName evidence="3">Capsule assembly Wzi family protein</fullName>
    </recommendedName>
</protein>
<sequence length="447" mass="51541">MPYFLVFLLLGVNSLFAQIEYSGSANIQALYSNKKDLPFWLYSNQRGRISPETNITGWITGKMNYDFSYESSLEIGGGLLYENSFSDKIIIDELYANLKYSWLQVIAGRKQKEELYNGLSATNENFAWSLNHRPLPGIQIKSSRPIYFNQNENLGFEFSWNEYFMGNNRFVKGTRLHFKSLYLVYEPQENFELSAGITHFAQWGGDSPETGPQPEAFSDYLRVVAGREGGEKAVSGDQANVAGSHLGTYEIYATRKFRDFSLSFIYNHFFEDGTGSRYANFPDGRYGFYFNKEDDKSLIKSVIYEFYYTRNQSINSSAPHKNDAYFNNFLTYRSGWTYQERIIGVPFFDFDPDVGYIIGNKFLAHHIGVAGSFNNYFNSYPFKFIATYVRKDGAYTKRYIPNRDECYITYEQSLLQKPFDLKLRLGAEISNVAKPIYAAGLSLKKNF</sequence>
<name>A0A1L3J8I8_9FLAO</name>
<keyword evidence="2" id="KW-1185">Reference proteome</keyword>
<accession>A0A1L3J8I8</accession>
<dbReference type="InterPro" id="IPR038636">
    <property type="entry name" value="Wzi_sf"/>
</dbReference>
<dbReference type="Proteomes" id="UP000182510">
    <property type="component" value="Chromosome"/>
</dbReference>
<dbReference type="STRING" id="1913577.LPB144_08375"/>
<dbReference type="EMBL" id="CP018153">
    <property type="protein sequence ID" value="APG61430.1"/>
    <property type="molecule type" value="Genomic_DNA"/>
</dbReference>